<dbReference type="InterPro" id="IPR010920">
    <property type="entry name" value="LSM_dom_sf"/>
</dbReference>
<protein>
    <submittedName>
        <fullName evidence="10">Small conductance mechanosensitive channel</fullName>
    </submittedName>
</protein>
<dbReference type="InterPro" id="IPR045275">
    <property type="entry name" value="MscS_archaea/bacteria_type"/>
</dbReference>
<keyword evidence="4 7" id="KW-0812">Transmembrane</keyword>
<comment type="similarity">
    <text evidence="2">Belongs to the MscS (TC 1.A.23) family.</text>
</comment>
<proteinExistence type="inferred from homology"/>
<dbReference type="InterPro" id="IPR049278">
    <property type="entry name" value="MS_channel_C"/>
</dbReference>
<keyword evidence="6 7" id="KW-0472">Membrane</keyword>
<dbReference type="Pfam" id="PF00924">
    <property type="entry name" value="MS_channel_2nd"/>
    <property type="match status" value="1"/>
</dbReference>
<evidence type="ECO:0000256" key="3">
    <source>
        <dbReference type="ARBA" id="ARBA00022475"/>
    </source>
</evidence>
<dbReference type="Gene3D" id="2.30.30.60">
    <property type="match status" value="1"/>
</dbReference>
<evidence type="ECO:0000256" key="4">
    <source>
        <dbReference type="ARBA" id="ARBA00022692"/>
    </source>
</evidence>
<dbReference type="GO" id="GO:0008381">
    <property type="term" value="F:mechanosensitive monoatomic ion channel activity"/>
    <property type="evidence" value="ECO:0007669"/>
    <property type="project" value="InterPro"/>
</dbReference>
<evidence type="ECO:0000256" key="7">
    <source>
        <dbReference type="SAM" id="Phobius"/>
    </source>
</evidence>
<feature type="transmembrane region" description="Helical" evidence="7">
    <location>
        <begin position="80"/>
        <end position="108"/>
    </location>
</feature>
<dbReference type="InterPro" id="IPR006686">
    <property type="entry name" value="MscS_channel_CS"/>
</dbReference>
<dbReference type="AlphaFoldDB" id="A0A1H6RDD7"/>
<dbReference type="Gene3D" id="1.10.287.1260">
    <property type="match status" value="1"/>
</dbReference>
<dbReference type="InterPro" id="IPR006685">
    <property type="entry name" value="MscS_channel_2nd"/>
</dbReference>
<dbReference type="GO" id="GO:0005886">
    <property type="term" value="C:plasma membrane"/>
    <property type="evidence" value="ECO:0007669"/>
    <property type="project" value="UniProtKB-SubCell"/>
</dbReference>
<feature type="domain" description="Mechanosensitive ion channel MscS" evidence="8">
    <location>
        <begin position="97"/>
        <end position="162"/>
    </location>
</feature>
<evidence type="ECO:0000256" key="6">
    <source>
        <dbReference type="ARBA" id="ARBA00023136"/>
    </source>
</evidence>
<keyword evidence="5 7" id="KW-1133">Transmembrane helix</keyword>
<feature type="transmembrane region" description="Helical" evidence="7">
    <location>
        <begin position="12"/>
        <end position="32"/>
    </location>
</feature>
<dbReference type="PANTHER" id="PTHR30221:SF1">
    <property type="entry name" value="SMALL-CONDUCTANCE MECHANOSENSITIVE CHANNEL"/>
    <property type="match status" value="1"/>
</dbReference>
<dbReference type="InterPro" id="IPR011014">
    <property type="entry name" value="MscS_channel_TM-2"/>
</dbReference>
<comment type="subcellular location">
    <subcellularLocation>
        <location evidence="1">Cell membrane</location>
        <topology evidence="1">Multi-pass membrane protein</topology>
    </subcellularLocation>
</comment>
<feature type="transmembrane region" description="Helical" evidence="7">
    <location>
        <begin position="52"/>
        <end position="74"/>
    </location>
</feature>
<evidence type="ECO:0000313" key="10">
    <source>
        <dbReference type="EMBL" id="SEI49810.1"/>
    </source>
</evidence>
<dbReference type="PROSITE" id="PS01246">
    <property type="entry name" value="UPF0003"/>
    <property type="match status" value="1"/>
</dbReference>
<sequence>MDWINRIVEVGMTLALAVITLIVGLAVIKIIVNLLTKQVTKSKLDESLKPFIMSVISVGLKLILAISVVGILGIPTASFVAILGSFGLALGLAFQGSLANLAGGVLLLTMRPFKVGDYIEGAGYSGTVKAIQILYTELVTPDNKMIYVPNGNLSNSGIVNYSVHENRRVDLVFGVGYEVDNQHVLQTLQEIVLKHPKVLLDPEPFIRMSGHGDSAVEYTVRVWSKAEDYWDVHFDIMETVKTTFDDENISIPYPQMDIHTLEN</sequence>
<dbReference type="Pfam" id="PF21082">
    <property type="entry name" value="MS_channel_3rd"/>
    <property type="match status" value="1"/>
</dbReference>
<evidence type="ECO:0000256" key="1">
    <source>
        <dbReference type="ARBA" id="ARBA00004651"/>
    </source>
</evidence>
<evidence type="ECO:0000259" key="9">
    <source>
        <dbReference type="Pfam" id="PF21082"/>
    </source>
</evidence>
<dbReference type="Gene3D" id="3.30.70.100">
    <property type="match status" value="1"/>
</dbReference>
<dbReference type="SUPFAM" id="SSF82861">
    <property type="entry name" value="Mechanosensitive channel protein MscS (YggB), transmembrane region"/>
    <property type="match status" value="1"/>
</dbReference>
<dbReference type="Proteomes" id="UP000198564">
    <property type="component" value="Unassembled WGS sequence"/>
</dbReference>
<evidence type="ECO:0000256" key="5">
    <source>
        <dbReference type="ARBA" id="ARBA00022989"/>
    </source>
</evidence>
<organism evidence="10 11">
    <name type="scientific">Alkalibacterium gilvum</name>
    <dbReference type="NCBI Taxonomy" id="1130080"/>
    <lineage>
        <taxon>Bacteria</taxon>
        <taxon>Bacillati</taxon>
        <taxon>Bacillota</taxon>
        <taxon>Bacilli</taxon>
        <taxon>Lactobacillales</taxon>
        <taxon>Carnobacteriaceae</taxon>
        <taxon>Alkalibacterium</taxon>
    </lineage>
</organism>
<dbReference type="OrthoDB" id="9809206at2"/>
<accession>A0A1H6RDD7</accession>
<dbReference type="InterPro" id="IPR011066">
    <property type="entry name" value="MscS_channel_C_sf"/>
</dbReference>
<dbReference type="SUPFAM" id="SSF82689">
    <property type="entry name" value="Mechanosensitive channel protein MscS (YggB), C-terminal domain"/>
    <property type="match status" value="1"/>
</dbReference>
<feature type="domain" description="Mechanosensitive ion channel MscS C-terminal" evidence="9">
    <location>
        <begin position="169"/>
        <end position="251"/>
    </location>
</feature>
<gene>
    <name evidence="10" type="ORF">SAMN04488113_101165</name>
</gene>
<keyword evidence="11" id="KW-1185">Reference proteome</keyword>
<evidence type="ECO:0000256" key="2">
    <source>
        <dbReference type="ARBA" id="ARBA00008017"/>
    </source>
</evidence>
<dbReference type="SUPFAM" id="SSF50182">
    <property type="entry name" value="Sm-like ribonucleoproteins"/>
    <property type="match status" value="1"/>
</dbReference>
<reference evidence="11" key="1">
    <citation type="submission" date="2016-10" db="EMBL/GenBank/DDBJ databases">
        <authorList>
            <person name="Varghese N."/>
            <person name="Submissions S."/>
        </authorList>
    </citation>
    <scope>NUCLEOTIDE SEQUENCE [LARGE SCALE GENOMIC DNA]</scope>
    <source>
        <strain evidence="11">DSM 25751</strain>
    </source>
</reference>
<evidence type="ECO:0000259" key="8">
    <source>
        <dbReference type="Pfam" id="PF00924"/>
    </source>
</evidence>
<dbReference type="InterPro" id="IPR023408">
    <property type="entry name" value="MscS_beta-dom_sf"/>
</dbReference>
<dbReference type="RefSeq" id="WP_091631956.1">
    <property type="nucleotide sequence ID" value="NZ_FNYW01000001.1"/>
</dbReference>
<keyword evidence="3" id="KW-1003">Cell membrane</keyword>
<dbReference type="PANTHER" id="PTHR30221">
    <property type="entry name" value="SMALL-CONDUCTANCE MECHANOSENSITIVE CHANNEL"/>
    <property type="match status" value="1"/>
</dbReference>
<evidence type="ECO:0000313" key="11">
    <source>
        <dbReference type="Proteomes" id="UP000198564"/>
    </source>
</evidence>
<dbReference type="EMBL" id="FNYW01000001">
    <property type="protein sequence ID" value="SEI49810.1"/>
    <property type="molecule type" value="Genomic_DNA"/>
</dbReference>
<name>A0A1H6RDD7_9LACT</name>